<dbReference type="PANTHER" id="PTHR30154">
    <property type="entry name" value="LEUCINE-RESPONSIVE REGULATORY PROTEIN"/>
    <property type="match status" value="1"/>
</dbReference>
<dbReference type="SUPFAM" id="SSF46785">
    <property type="entry name" value="Winged helix' DNA-binding domain"/>
    <property type="match status" value="1"/>
</dbReference>
<dbReference type="SUPFAM" id="SSF54909">
    <property type="entry name" value="Dimeric alpha+beta barrel"/>
    <property type="match status" value="1"/>
</dbReference>
<comment type="caution">
    <text evidence="5">The sequence shown here is derived from an EMBL/GenBank/DDBJ whole genome shotgun (WGS) entry which is preliminary data.</text>
</comment>
<evidence type="ECO:0000259" key="4">
    <source>
        <dbReference type="PROSITE" id="PS50956"/>
    </source>
</evidence>
<dbReference type="InterPro" id="IPR019888">
    <property type="entry name" value="Tscrpt_reg_AsnC-like"/>
</dbReference>
<dbReference type="GO" id="GO:0043200">
    <property type="term" value="P:response to amino acid"/>
    <property type="evidence" value="ECO:0007669"/>
    <property type="project" value="TreeGrafter"/>
</dbReference>
<evidence type="ECO:0000256" key="2">
    <source>
        <dbReference type="ARBA" id="ARBA00023125"/>
    </source>
</evidence>
<dbReference type="SMART" id="SM00344">
    <property type="entry name" value="HTH_ASNC"/>
    <property type="match status" value="1"/>
</dbReference>
<dbReference type="GO" id="GO:0006355">
    <property type="term" value="P:regulation of DNA-templated transcription"/>
    <property type="evidence" value="ECO:0007669"/>
    <property type="project" value="UniProtKB-ARBA"/>
</dbReference>
<dbReference type="PANTHER" id="PTHR30154:SF34">
    <property type="entry name" value="TRANSCRIPTIONAL REGULATOR AZLB"/>
    <property type="match status" value="1"/>
</dbReference>
<dbReference type="InterPro" id="IPR036388">
    <property type="entry name" value="WH-like_DNA-bd_sf"/>
</dbReference>
<organism evidence="5 6">
    <name type="scientific">Pseudomonas vancouverensis</name>
    <dbReference type="NCBI Taxonomy" id="95300"/>
    <lineage>
        <taxon>Bacteria</taxon>
        <taxon>Pseudomonadati</taxon>
        <taxon>Pseudomonadota</taxon>
        <taxon>Gammaproteobacteria</taxon>
        <taxon>Pseudomonadales</taxon>
        <taxon>Pseudomonadaceae</taxon>
        <taxon>Pseudomonas</taxon>
    </lineage>
</organism>
<dbReference type="InterPro" id="IPR036390">
    <property type="entry name" value="WH_DNA-bd_sf"/>
</dbReference>
<keyword evidence="2" id="KW-0238">DNA-binding</keyword>
<dbReference type="Pfam" id="PF13412">
    <property type="entry name" value="HTH_24"/>
    <property type="match status" value="1"/>
</dbReference>
<dbReference type="InterPro" id="IPR011991">
    <property type="entry name" value="ArsR-like_HTH"/>
</dbReference>
<dbReference type="PROSITE" id="PS50956">
    <property type="entry name" value="HTH_ASNC_2"/>
    <property type="match status" value="1"/>
</dbReference>
<evidence type="ECO:0000313" key="6">
    <source>
        <dbReference type="Proteomes" id="UP000295254"/>
    </source>
</evidence>
<dbReference type="EMBL" id="RRZK01000032">
    <property type="protein sequence ID" value="TDB57811.1"/>
    <property type="molecule type" value="Genomic_DNA"/>
</dbReference>
<dbReference type="STRING" id="95300.SAMN05216558_0589"/>
<dbReference type="Gene3D" id="3.30.70.920">
    <property type="match status" value="1"/>
</dbReference>
<dbReference type="InterPro" id="IPR019887">
    <property type="entry name" value="Tscrpt_reg_AsnC/Lrp_C"/>
</dbReference>
<dbReference type="Pfam" id="PF01037">
    <property type="entry name" value="AsnC_trans_reg"/>
    <property type="match status" value="1"/>
</dbReference>
<dbReference type="AlphaFoldDB" id="A0A1H2MFB6"/>
<evidence type="ECO:0000313" key="5">
    <source>
        <dbReference type="EMBL" id="TDB57811.1"/>
    </source>
</evidence>
<sequence length="160" mass="18155">MEKSNLLDAYSLKILAELQLDGRLTVQELGKKIGLSTSPTWKRLKDLEREGVIHHYTAVLDRTRVNLGNCVLAEVNLARHFENVVEEFEKAVRDCPAIIECHSTTGRGDYLLKVVTPDITRYDAFLYNVIFKLPGVSEIRSSVVLREIKSPSPLPLDHFH</sequence>
<keyword evidence="1" id="KW-0805">Transcription regulation</keyword>
<dbReference type="RefSeq" id="WP_093215790.1">
    <property type="nucleotide sequence ID" value="NZ_LT629803.1"/>
</dbReference>
<evidence type="ECO:0000256" key="1">
    <source>
        <dbReference type="ARBA" id="ARBA00023015"/>
    </source>
</evidence>
<dbReference type="GO" id="GO:0005829">
    <property type="term" value="C:cytosol"/>
    <property type="evidence" value="ECO:0007669"/>
    <property type="project" value="TreeGrafter"/>
</dbReference>
<name>A0A1H2MFB6_PSEVA</name>
<feature type="domain" description="HTH asnC-type" evidence="4">
    <location>
        <begin position="7"/>
        <end position="68"/>
    </location>
</feature>
<dbReference type="OrthoDB" id="166264at2"/>
<dbReference type="InterPro" id="IPR000485">
    <property type="entry name" value="AsnC-type_HTH_dom"/>
</dbReference>
<gene>
    <name evidence="5" type="ORF">EIY72_26530</name>
</gene>
<dbReference type="InterPro" id="IPR019885">
    <property type="entry name" value="Tscrpt_reg_HTH_AsnC-type_CS"/>
</dbReference>
<accession>A0A1H2MFB6</accession>
<dbReference type="Proteomes" id="UP000295254">
    <property type="component" value="Unassembled WGS sequence"/>
</dbReference>
<evidence type="ECO:0000256" key="3">
    <source>
        <dbReference type="ARBA" id="ARBA00023163"/>
    </source>
</evidence>
<dbReference type="PRINTS" id="PR00033">
    <property type="entry name" value="HTHASNC"/>
</dbReference>
<keyword evidence="6" id="KW-1185">Reference proteome</keyword>
<dbReference type="Gene3D" id="1.10.10.10">
    <property type="entry name" value="Winged helix-like DNA-binding domain superfamily/Winged helix DNA-binding domain"/>
    <property type="match status" value="1"/>
</dbReference>
<dbReference type="InterPro" id="IPR011008">
    <property type="entry name" value="Dimeric_a/b-barrel"/>
</dbReference>
<proteinExistence type="predicted"/>
<dbReference type="GO" id="GO:0043565">
    <property type="term" value="F:sequence-specific DNA binding"/>
    <property type="evidence" value="ECO:0007669"/>
    <property type="project" value="InterPro"/>
</dbReference>
<dbReference type="CDD" id="cd00090">
    <property type="entry name" value="HTH_ARSR"/>
    <property type="match status" value="1"/>
</dbReference>
<protein>
    <submittedName>
        <fullName evidence="5">Lrp/AsnC family transcriptional regulator</fullName>
    </submittedName>
</protein>
<keyword evidence="3" id="KW-0804">Transcription</keyword>
<dbReference type="PROSITE" id="PS00519">
    <property type="entry name" value="HTH_ASNC_1"/>
    <property type="match status" value="1"/>
</dbReference>
<reference evidence="6" key="1">
    <citation type="journal article" date="2019" name="bioRxiv">
        <title>Bacterially produced spermidine induces plant systemic susceptibility to pathogens.</title>
        <authorList>
            <person name="Melnyk R.A."/>
            <person name="Beskrovnaya P.A."/>
            <person name="Liu Z."/>
            <person name="Song Y."/>
            <person name="Haney C.H."/>
        </authorList>
    </citation>
    <scope>NUCLEOTIDE SEQUENCE [LARGE SCALE GENOMIC DNA]</scope>
    <source>
        <strain evidence="6">Dha-51</strain>
    </source>
</reference>